<feature type="region of interest" description="Disordered" evidence="1">
    <location>
        <begin position="467"/>
        <end position="602"/>
    </location>
</feature>
<feature type="compositionally biased region" description="Polar residues" evidence="1">
    <location>
        <begin position="582"/>
        <end position="591"/>
    </location>
</feature>
<organism evidence="4 5">
    <name type="scientific">Populus alba x Populus x berolinensis</name>
    <dbReference type="NCBI Taxonomy" id="444605"/>
    <lineage>
        <taxon>Eukaryota</taxon>
        <taxon>Viridiplantae</taxon>
        <taxon>Streptophyta</taxon>
        <taxon>Embryophyta</taxon>
        <taxon>Tracheophyta</taxon>
        <taxon>Spermatophyta</taxon>
        <taxon>Magnoliopsida</taxon>
        <taxon>eudicotyledons</taxon>
        <taxon>Gunneridae</taxon>
        <taxon>Pentapetalae</taxon>
        <taxon>rosids</taxon>
        <taxon>fabids</taxon>
        <taxon>Malpighiales</taxon>
        <taxon>Salicaceae</taxon>
        <taxon>Saliceae</taxon>
        <taxon>Populus</taxon>
    </lineage>
</organism>
<dbReference type="PANTHER" id="PTHR21726:SF29">
    <property type="entry name" value="EXPRESSED PROTEIN"/>
    <property type="match status" value="1"/>
</dbReference>
<feature type="compositionally biased region" description="Low complexity" evidence="1">
    <location>
        <begin position="444"/>
        <end position="454"/>
    </location>
</feature>
<dbReference type="Pfam" id="PF14383">
    <property type="entry name" value="VARLMGL"/>
    <property type="match status" value="1"/>
</dbReference>
<dbReference type="AlphaFoldDB" id="A0AAD6MMB0"/>
<evidence type="ECO:0000313" key="4">
    <source>
        <dbReference type="EMBL" id="KAJ6987839.1"/>
    </source>
</evidence>
<evidence type="ECO:0000313" key="5">
    <source>
        <dbReference type="Proteomes" id="UP001164929"/>
    </source>
</evidence>
<dbReference type="Pfam" id="PF14309">
    <property type="entry name" value="DUF4378"/>
    <property type="match status" value="1"/>
</dbReference>
<name>A0AAD6MMB0_9ROSI</name>
<gene>
    <name evidence="4" type="ORF">NC653_020936</name>
</gene>
<keyword evidence="5" id="KW-1185">Reference proteome</keyword>
<feature type="compositionally biased region" description="Basic and acidic residues" evidence="1">
    <location>
        <begin position="150"/>
        <end position="165"/>
    </location>
</feature>
<dbReference type="Proteomes" id="UP001164929">
    <property type="component" value="Chromosome 8"/>
</dbReference>
<proteinExistence type="predicted"/>
<evidence type="ECO:0000256" key="1">
    <source>
        <dbReference type="SAM" id="MobiDB-lite"/>
    </source>
</evidence>
<dbReference type="InterPro" id="IPR025486">
    <property type="entry name" value="DUF4378"/>
</dbReference>
<feature type="region of interest" description="Disordered" evidence="1">
    <location>
        <begin position="148"/>
        <end position="169"/>
    </location>
</feature>
<feature type="domain" description="DUF3741" evidence="3">
    <location>
        <begin position="81"/>
        <end position="110"/>
    </location>
</feature>
<protein>
    <recommendedName>
        <fullName evidence="6">DUF4378 domain-containing protein</fullName>
    </recommendedName>
</protein>
<evidence type="ECO:0008006" key="6">
    <source>
        <dbReference type="Google" id="ProtNLM"/>
    </source>
</evidence>
<reference evidence="4" key="1">
    <citation type="journal article" date="2023" name="Mol. Ecol. Resour.">
        <title>Chromosome-level genome assembly of a triploid poplar Populus alba 'Berolinensis'.</title>
        <authorList>
            <person name="Chen S."/>
            <person name="Yu Y."/>
            <person name="Wang X."/>
            <person name="Wang S."/>
            <person name="Zhang T."/>
            <person name="Zhou Y."/>
            <person name="He R."/>
            <person name="Meng N."/>
            <person name="Wang Y."/>
            <person name="Liu W."/>
            <person name="Liu Z."/>
            <person name="Liu J."/>
            <person name="Guo Q."/>
            <person name="Huang H."/>
            <person name="Sederoff R.R."/>
            <person name="Wang G."/>
            <person name="Qu G."/>
            <person name="Chen S."/>
        </authorList>
    </citation>
    <scope>NUCLEOTIDE SEQUENCE</scope>
    <source>
        <strain evidence="4">SC-2020</strain>
    </source>
</reference>
<feature type="domain" description="DUF4378" evidence="2">
    <location>
        <begin position="890"/>
        <end position="1041"/>
    </location>
</feature>
<feature type="compositionally biased region" description="Basic and acidic residues" evidence="1">
    <location>
        <begin position="570"/>
        <end position="581"/>
    </location>
</feature>
<feature type="compositionally biased region" description="Polar residues" evidence="1">
    <location>
        <begin position="488"/>
        <end position="525"/>
    </location>
</feature>
<dbReference type="PANTHER" id="PTHR21726">
    <property type="entry name" value="PHOSPHATIDYLINOSITOL N-ACETYLGLUCOSAMINYLTRANSFERASE SUBUNIT P DOWN SYNDROME CRITICAL REGION PROTEIN 5 -RELATED"/>
    <property type="match status" value="1"/>
</dbReference>
<comment type="caution">
    <text evidence="4">The sequence shown here is derived from an EMBL/GenBank/DDBJ whole genome shotgun (WGS) entry which is preliminary data.</text>
</comment>
<feature type="compositionally biased region" description="Basic and acidic residues" evidence="1">
    <location>
        <begin position="265"/>
        <end position="280"/>
    </location>
</feature>
<feature type="region of interest" description="Disordered" evidence="1">
    <location>
        <begin position="257"/>
        <end position="284"/>
    </location>
</feature>
<sequence>MGIEKEGSKSGGYVGGFFQLFDWTAKSRKKLFSSKSDLPERSKQGKRSNGSLPMTRLHLMDDDENGAGSGIRGGSDYSCASSVTDDDGYGARAPGVVARLMGLDSMPTSNLSEPNSTPFFDTQSLRDASRGSRNFDYYQDHQIAYSGNLLDKEDGPPRNSEESKPHKVLSRPIEKFKTEILPPKSAKSIPITHHKLLSPIKSPGFIPNKTAAHIMEAAAKIIEPGPQGAAKPKMPAVGSSSVPLKVRDLKEKLEDHQIAYSGNLLDKEDGPPRNSEESKPHKVLSRPIEKFKTEILPPKSAKSIPITHHKLLSPIKSPGFIPNKTAAHIMEAAAKIIEPGPQGAAKPKMPAVGSSSVPLKVRDLKEKLEVAQKMPLAGSSSAALRTREPKEKVEVSHKTLRLAETSRRPVESNAAKHLKGQSLNKSWNGSDDTSCRAFSETDEGSSSSKTKGKSISLAIQAKVNVQRREGLNSSSSQGFVGQKELREVSSSQSFKCQPNVQKSLQKRSPIQNTSGVLRQNNQKQNCIMDKDKLPSKPLVSNLQGKRVLSGNPPVRHKTSGKPFGSKNGSRKLDLDLREGEKGNSSYNTANNPRKKRSIDGNMHAEKKQVVDNKLIDRNRKAVEPTPVIDRNFSWTEESKRKGMDVVSFTFTAPLTRSMPGSETPTHALQKNSGSFMDNCSKRLLLDTDSMKLSSVGYNVIGGDALSSLLEEKLRELTRGVESSSSTSTFSSGGAAPRLHDNKDQSVSCIDKSDSCYDSPSSLFFTDPAAPRLKHIFQGVDEMDCSSKSNDSRQLLDCRRPSPVSVLEHSFSTESSSSLDSMDSCSTEGNKHCSSIQTQEVLSLSSTKRVHFVDADMELSDSASSTSTGTVARKHSNMLAVTGLVRSKKWEVQYVEKILCNIESMFQDLALGRASEMINPHLFHQLERKKIMLESDDVDARLERKVLFDCASECLDLRCRRYVGGGYKAWVKGTTMVRRKEWLAEDVYKEISEWSRMGDCMVDELVDKDMSSQYGRWLDFEVDAYALGVEFESQIFNSLVNEVVADILRF</sequence>
<feature type="compositionally biased region" description="Basic and acidic residues" evidence="1">
    <location>
        <begin position="385"/>
        <end position="397"/>
    </location>
</feature>
<dbReference type="EMBL" id="JAQIZT010000008">
    <property type="protein sequence ID" value="KAJ6987839.1"/>
    <property type="molecule type" value="Genomic_DNA"/>
</dbReference>
<feature type="compositionally biased region" description="Low complexity" evidence="1">
    <location>
        <begin position="722"/>
        <end position="731"/>
    </location>
</feature>
<feature type="region of interest" description="Disordered" evidence="1">
    <location>
        <begin position="372"/>
        <end position="454"/>
    </location>
</feature>
<feature type="compositionally biased region" description="Polar residues" evidence="1">
    <location>
        <begin position="421"/>
        <end position="432"/>
    </location>
</feature>
<feature type="region of interest" description="Disordered" evidence="1">
    <location>
        <begin position="32"/>
        <end position="73"/>
    </location>
</feature>
<feature type="region of interest" description="Disordered" evidence="1">
    <location>
        <begin position="719"/>
        <end position="742"/>
    </location>
</feature>
<dbReference type="InterPro" id="IPR032795">
    <property type="entry name" value="DUF3741-assoc"/>
</dbReference>
<evidence type="ECO:0000259" key="3">
    <source>
        <dbReference type="Pfam" id="PF14383"/>
    </source>
</evidence>
<accession>A0AAD6MMB0</accession>
<evidence type="ECO:0000259" key="2">
    <source>
        <dbReference type="Pfam" id="PF14309"/>
    </source>
</evidence>